<comment type="caution">
    <text evidence="1">The sequence shown here is derived from an EMBL/GenBank/DDBJ whole genome shotgun (WGS) entry which is preliminary data.</text>
</comment>
<reference evidence="1" key="1">
    <citation type="journal article" date="2021" name="PeerJ">
        <title>Extensive microbial diversity within the chicken gut microbiome revealed by metagenomics and culture.</title>
        <authorList>
            <person name="Gilroy R."/>
            <person name="Ravi A."/>
            <person name="Getino M."/>
            <person name="Pursley I."/>
            <person name="Horton D.L."/>
            <person name="Alikhan N.F."/>
            <person name="Baker D."/>
            <person name="Gharbi K."/>
            <person name="Hall N."/>
            <person name="Watson M."/>
            <person name="Adriaenssens E.M."/>
            <person name="Foster-Nyarko E."/>
            <person name="Jarju S."/>
            <person name="Secka A."/>
            <person name="Antonio M."/>
            <person name="Oren A."/>
            <person name="Chaudhuri R.R."/>
            <person name="La Ragione R."/>
            <person name="Hildebrand F."/>
            <person name="Pallen M.J."/>
        </authorList>
    </citation>
    <scope>NUCLEOTIDE SEQUENCE</scope>
    <source>
        <strain evidence="1">CHK198-12963</strain>
    </source>
</reference>
<sequence length="415" mass="47532">MMGKFFSDDVETALQYIYYDNRLRLHRGQEGFDLLVKASEAGDGDADCVLARCLSGYQYVWPGHHFPVDDKKVTNLIHRSIERGSALGILVAKRSGLFTPVWQKKAPISLKEAFKQVLDKAAGGDAFCQYTIGNTYFWWDFLSVEEKSRNDFPSQEAFRSYMIENITKCEDWFWRAFKGGMYLAGNNLEHYYRNGDKGYVDPQPEKAAQIFPMGAEMGYPPHQIFYANDLEKAGEKEKAHYWRVQAAEGGQPGLWYAIGIDFYDGKGVEKDPQKACACFKRSIEEEHNAYAYDMMGVCLFLGIGISQDRAKAFEYFSTGRQLLEGNTFGYQFLAHCYLDGLGTAQDYQEAYRLAWETKDKPRSLYVLGRIYCEGLGMPQDIAMGVEFLDRSGIADAKEERKHYKKSLFGRWKRVN</sequence>
<organism evidence="1 2">
    <name type="scientific">Candidatus Enterocloster excrementigallinarum</name>
    <dbReference type="NCBI Taxonomy" id="2838558"/>
    <lineage>
        <taxon>Bacteria</taxon>
        <taxon>Bacillati</taxon>
        <taxon>Bacillota</taxon>
        <taxon>Clostridia</taxon>
        <taxon>Lachnospirales</taxon>
        <taxon>Lachnospiraceae</taxon>
        <taxon>Enterocloster</taxon>
    </lineage>
</organism>
<dbReference type="SMART" id="SM00671">
    <property type="entry name" value="SEL1"/>
    <property type="match status" value="5"/>
</dbReference>
<accession>A0A9D2TFI1</accession>
<dbReference type="InterPro" id="IPR011990">
    <property type="entry name" value="TPR-like_helical_dom_sf"/>
</dbReference>
<protein>
    <submittedName>
        <fullName evidence="1">Sel1 repeat family protein</fullName>
    </submittedName>
</protein>
<dbReference type="SUPFAM" id="SSF81901">
    <property type="entry name" value="HCP-like"/>
    <property type="match status" value="1"/>
</dbReference>
<dbReference type="AlphaFoldDB" id="A0A9D2TFI1"/>
<gene>
    <name evidence="1" type="ORF">H9931_10775</name>
</gene>
<dbReference type="EMBL" id="DWWB01000058">
    <property type="protein sequence ID" value="HJC67181.1"/>
    <property type="molecule type" value="Genomic_DNA"/>
</dbReference>
<evidence type="ECO:0000313" key="2">
    <source>
        <dbReference type="Proteomes" id="UP000823863"/>
    </source>
</evidence>
<dbReference type="Gene3D" id="1.25.40.10">
    <property type="entry name" value="Tetratricopeptide repeat domain"/>
    <property type="match status" value="2"/>
</dbReference>
<proteinExistence type="predicted"/>
<dbReference type="Proteomes" id="UP000823863">
    <property type="component" value="Unassembled WGS sequence"/>
</dbReference>
<dbReference type="Pfam" id="PF08238">
    <property type="entry name" value="Sel1"/>
    <property type="match status" value="5"/>
</dbReference>
<reference evidence="1" key="2">
    <citation type="submission" date="2021-04" db="EMBL/GenBank/DDBJ databases">
        <authorList>
            <person name="Gilroy R."/>
        </authorList>
    </citation>
    <scope>NUCLEOTIDE SEQUENCE</scope>
    <source>
        <strain evidence="1">CHK198-12963</strain>
    </source>
</reference>
<evidence type="ECO:0000313" key="1">
    <source>
        <dbReference type="EMBL" id="HJC67181.1"/>
    </source>
</evidence>
<dbReference type="InterPro" id="IPR050767">
    <property type="entry name" value="Sel1_AlgK"/>
</dbReference>
<dbReference type="PANTHER" id="PTHR11102">
    <property type="entry name" value="SEL-1-LIKE PROTEIN"/>
    <property type="match status" value="1"/>
</dbReference>
<name>A0A9D2TFI1_9FIRM</name>
<dbReference type="PANTHER" id="PTHR11102:SF160">
    <property type="entry name" value="ERAD-ASSOCIATED E3 UBIQUITIN-PROTEIN LIGASE COMPONENT HRD3"/>
    <property type="match status" value="1"/>
</dbReference>
<dbReference type="InterPro" id="IPR006597">
    <property type="entry name" value="Sel1-like"/>
</dbReference>